<dbReference type="GO" id="GO:0000156">
    <property type="term" value="F:phosphorelay response regulator activity"/>
    <property type="evidence" value="ECO:0007669"/>
    <property type="project" value="InterPro"/>
</dbReference>
<dbReference type="PROSITE" id="PS50930">
    <property type="entry name" value="HTH_LYTTR"/>
    <property type="match status" value="1"/>
</dbReference>
<proteinExistence type="predicted"/>
<feature type="domain" description="HTH LytTR-type" evidence="3">
    <location>
        <begin position="135"/>
        <end position="206"/>
    </location>
</feature>
<evidence type="ECO:0000259" key="2">
    <source>
        <dbReference type="PROSITE" id="PS50110"/>
    </source>
</evidence>
<dbReference type="Pfam" id="PF00072">
    <property type="entry name" value="Response_reg"/>
    <property type="match status" value="1"/>
</dbReference>
<gene>
    <name evidence="4" type="ORF">A4R26_02225</name>
</gene>
<dbReference type="InterPro" id="IPR001789">
    <property type="entry name" value="Sig_transdc_resp-reg_receiver"/>
</dbReference>
<organism evidence="4 5">
    <name type="scientific">Niastella populi</name>
    <dbReference type="NCBI Taxonomy" id="550983"/>
    <lineage>
        <taxon>Bacteria</taxon>
        <taxon>Pseudomonadati</taxon>
        <taxon>Bacteroidota</taxon>
        <taxon>Chitinophagia</taxon>
        <taxon>Chitinophagales</taxon>
        <taxon>Chitinophagaceae</taxon>
        <taxon>Niastella</taxon>
    </lineage>
</organism>
<dbReference type="Gene3D" id="2.40.50.1020">
    <property type="entry name" value="LytTr DNA-binding domain"/>
    <property type="match status" value="1"/>
</dbReference>
<dbReference type="SMART" id="SM00448">
    <property type="entry name" value="REC"/>
    <property type="match status" value="1"/>
</dbReference>
<dbReference type="PANTHER" id="PTHR37299:SF1">
    <property type="entry name" value="STAGE 0 SPORULATION PROTEIN A HOMOLOG"/>
    <property type="match status" value="1"/>
</dbReference>
<reference evidence="5" key="1">
    <citation type="submission" date="2016-04" db="EMBL/GenBank/DDBJ databases">
        <authorList>
            <person name="Chen L."/>
            <person name="Zhuang W."/>
            <person name="Wang G."/>
        </authorList>
    </citation>
    <scope>NUCLEOTIDE SEQUENCE [LARGE SCALE GENOMIC DNA]</scope>
    <source>
        <strain evidence="5">208</strain>
    </source>
</reference>
<dbReference type="AlphaFoldDB" id="A0A1V9GDI6"/>
<feature type="domain" description="Response regulatory" evidence="2">
    <location>
        <begin position="3"/>
        <end position="114"/>
    </location>
</feature>
<evidence type="ECO:0000256" key="1">
    <source>
        <dbReference type="PROSITE-ProRule" id="PRU00169"/>
    </source>
</evidence>
<accession>A0A1V9GDI6</accession>
<dbReference type="RefSeq" id="WP_081159340.1">
    <property type="nucleotide sequence ID" value="NZ_LWBP01000001.1"/>
</dbReference>
<dbReference type="GO" id="GO:0003677">
    <property type="term" value="F:DNA binding"/>
    <property type="evidence" value="ECO:0007669"/>
    <property type="project" value="UniProtKB-KW"/>
</dbReference>
<dbReference type="SUPFAM" id="SSF52172">
    <property type="entry name" value="CheY-like"/>
    <property type="match status" value="1"/>
</dbReference>
<dbReference type="PANTHER" id="PTHR37299">
    <property type="entry name" value="TRANSCRIPTIONAL REGULATOR-RELATED"/>
    <property type="match status" value="1"/>
</dbReference>
<dbReference type="Gene3D" id="3.40.50.2300">
    <property type="match status" value="1"/>
</dbReference>
<sequence>MIRYLIVDDEHIAHDIIKGYCDMLPNLVLQKNCYDAIEALEYLNAGTVDLIFLDLKMPKLKGFEFLKTLQLPPKVIVTTAYQEFALEGYELNVVDYLLKPFSFERFVKAVNKAMGASLPPNIAKNETAGNESATIFLRSGNKYIQVRIGDILFVEAAGNFVKIITSVDAILVREVFSDLLNTLPPENFLQVHRSFAIAPKHIKSIEGNQISIGDHYIPIGKMYKSYINDLLGNR</sequence>
<protein>
    <submittedName>
        <fullName evidence="4">DNA-binding response regulator</fullName>
    </submittedName>
</protein>
<feature type="modified residue" description="4-aspartylphosphate" evidence="1">
    <location>
        <position position="54"/>
    </location>
</feature>
<dbReference type="SMART" id="SM00850">
    <property type="entry name" value="LytTR"/>
    <property type="match status" value="1"/>
</dbReference>
<evidence type="ECO:0000313" key="5">
    <source>
        <dbReference type="Proteomes" id="UP000192276"/>
    </source>
</evidence>
<evidence type="ECO:0000313" key="4">
    <source>
        <dbReference type="EMBL" id="OQP68634.1"/>
    </source>
</evidence>
<keyword evidence="5" id="KW-1185">Reference proteome</keyword>
<dbReference type="Proteomes" id="UP000192276">
    <property type="component" value="Unassembled WGS sequence"/>
</dbReference>
<keyword evidence="4" id="KW-0238">DNA-binding</keyword>
<dbReference type="InterPro" id="IPR046947">
    <property type="entry name" value="LytR-like"/>
</dbReference>
<dbReference type="InterPro" id="IPR007492">
    <property type="entry name" value="LytTR_DNA-bd_dom"/>
</dbReference>
<name>A0A1V9GDI6_9BACT</name>
<dbReference type="EMBL" id="LWBP01000001">
    <property type="protein sequence ID" value="OQP68634.1"/>
    <property type="molecule type" value="Genomic_DNA"/>
</dbReference>
<dbReference type="PROSITE" id="PS50110">
    <property type="entry name" value="RESPONSE_REGULATORY"/>
    <property type="match status" value="1"/>
</dbReference>
<keyword evidence="1" id="KW-0597">Phosphoprotein</keyword>
<comment type="caution">
    <text evidence="4">The sequence shown here is derived from an EMBL/GenBank/DDBJ whole genome shotgun (WGS) entry which is preliminary data.</text>
</comment>
<dbReference type="Pfam" id="PF04397">
    <property type="entry name" value="LytTR"/>
    <property type="match status" value="1"/>
</dbReference>
<dbReference type="InterPro" id="IPR011006">
    <property type="entry name" value="CheY-like_superfamily"/>
</dbReference>
<dbReference type="STRING" id="550983.A4R26_02225"/>
<evidence type="ECO:0000259" key="3">
    <source>
        <dbReference type="PROSITE" id="PS50930"/>
    </source>
</evidence>
<dbReference type="OrthoDB" id="9787344at2"/>